<dbReference type="Pfam" id="PF00403">
    <property type="entry name" value="HMA"/>
    <property type="match status" value="2"/>
</dbReference>
<keyword evidence="1" id="KW-0479">Metal-binding</keyword>
<organism evidence="6 7">
    <name type="scientific">Dichanthelium oligosanthes</name>
    <dbReference type="NCBI Taxonomy" id="888268"/>
    <lineage>
        <taxon>Eukaryota</taxon>
        <taxon>Viridiplantae</taxon>
        <taxon>Streptophyta</taxon>
        <taxon>Embryophyta</taxon>
        <taxon>Tracheophyta</taxon>
        <taxon>Spermatophyta</taxon>
        <taxon>Magnoliopsida</taxon>
        <taxon>Liliopsida</taxon>
        <taxon>Poales</taxon>
        <taxon>Poaceae</taxon>
        <taxon>PACMAD clade</taxon>
        <taxon>Panicoideae</taxon>
        <taxon>Panicodae</taxon>
        <taxon>Paniceae</taxon>
        <taxon>Dichantheliinae</taxon>
        <taxon>Dichanthelium</taxon>
    </lineage>
</organism>
<dbReference type="PROSITE" id="PS50846">
    <property type="entry name" value="HMA_2"/>
    <property type="match status" value="2"/>
</dbReference>
<accession>A0A1E5VGU9</accession>
<feature type="compositionally biased region" description="Basic and acidic residues" evidence="4">
    <location>
        <begin position="280"/>
        <end position="292"/>
    </location>
</feature>
<keyword evidence="7" id="KW-1185">Reference proteome</keyword>
<proteinExistence type="inferred from homology"/>
<keyword evidence="2" id="KW-0449">Lipoprotein</keyword>
<gene>
    <name evidence="6" type="ORF">BAE44_0014645</name>
</gene>
<dbReference type="AlphaFoldDB" id="A0A1E5VGU9"/>
<feature type="region of interest" description="Disordered" evidence="4">
    <location>
        <begin position="207"/>
        <end position="296"/>
    </location>
</feature>
<dbReference type="PANTHER" id="PTHR46195:SF7">
    <property type="entry name" value="OS07G0298900 PROTEIN"/>
    <property type="match status" value="1"/>
</dbReference>
<name>A0A1E5VGU9_9POAL</name>
<dbReference type="Gene3D" id="3.30.70.100">
    <property type="match status" value="2"/>
</dbReference>
<evidence type="ECO:0000256" key="2">
    <source>
        <dbReference type="ARBA" id="ARBA00023289"/>
    </source>
</evidence>
<feature type="non-terminal residue" evidence="6">
    <location>
        <position position="1"/>
    </location>
</feature>
<evidence type="ECO:0000313" key="6">
    <source>
        <dbReference type="EMBL" id="OEL24337.1"/>
    </source>
</evidence>
<dbReference type="OrthoDB" id="785630at2759"/>
<evidence type="ECO:0000313" key="7">
    <source>
        <dbReference type="Proteomes" id="UP000095767"/>
    </source>
</evidence>
<comment type="similarity">
    <text evidence="3">Belongs to the HIPP family.</text>
</comment>
<dbReference type="InterPro" id="IPR044577">
    <property type="entry name" value="HIPP4/7/8/17/18/19"/>
</dbReference>
<evidence type="ECO:0000256" key="4">
    <source>
        <dbReference type="SAM" id="MobiDB-lite"/>
    </source>
</evidence>
<dbReference type="STRING" id="888268.A0A1E5VGU9"/>
<dbReference type="InterPro" id="IPR036163">
    <property type="entry name" value="HMA_dom_sf"/>
</dbReference>
<dbReference type="Proteomes" id="UP000095767">
    <property type="component" value="Unassembled WGS sequence"/>
</dbReference>
<feature type="region of interest" description="Disordered" evidence="4">
    <location>
        <begin position="1"/>
        <end position="24"/>
    </location>
</feature>
<comment type="caution">
    <text evidence="6">The sequence shown here is derived from an EMBL/GenBank/DDBJ whole genome shotgun (WGS) entry which is preliminary data.</text>
</comment>
<sequence>KGTKPEGGGAGSTKAAGKGGGDVPAAVAVPAAAQEDELVISAPVHCDGCARKLRRSLQRIDGVGEVSVDHTTNTVVVRGRKAAENAAEAVRIVEKRTGRKAVLVSPAPENLPAPAVKKGQDTKKDGGNKDMNDLLEIDMKMVVVLRINLHCDACCDEIKRRILRIKGVEDAVPHLKSSQMMVKGVVEPATLVGFIHDRTGRKAAIVRAEPLESLPPAPKSPPPAEAETKKGGPAEDTGDKKNGQEKKEEPPKEEGKVDENTKSKKPSGGDGAGAAEEEEAHGGGEAADKDGAGDGVVLENQKKDDRLFTVPLPAGVVTVAPEVALDNATPYHYPYPSYPYGHIYYTYPYQYPQPYPPPYGCGGGLYGYPHYPPEAFSEENPNACAIV</sequence>
<evidence type="ECO:0000256" key="3">
    <source>
        <dbReference type="ARBA" id="ARBA00024045"/>
    </source>
</evidence>
<dbReference type="CDD" id="cd00371">
    <property type="entry name" value="HMA"/>
    <property type="match status" value="2"/>
</dbReference>
<feature type="compositionally biased region" description="Pro residues" evidence="4">
    <location>
        <begin position="213"/>
        <end position="224"/>
    </location>
</feature>
<dbReference type="PANTHER" id="PTHR46195">
    <property type="entry name" value="HEAVY METAL-ASSOCIATED ISOPRENYLATED PLANT PROTEIN 7"/>
    <property type="match status" value="1"/>
</dbReference>
<dbReference type="SUPFAM" id="SSF55008">
    <property type="entry name" value="HMA, heavy metal-associated domain"/>
    <property type="match status" value="2"/>
</dbReference>
<evidence type="ECO:0000259" key="5">
    <source>
        <dbReference type="PROSITE" id="PS50846"/>
    </source>
</evidence>
<dbReference type="EMBL" id="LWDX02039860">
    <property type="protein sequence ID" value="OEL24337.1"/>
    <property type="molecule type" value="Genomic_DNA"/>
</dbReference>
<protein>
    <recommendedName>
        <fullName evidence="5">HMA domain-containing protein</fullName>
    </recommendedName>
</protein>
<keyword evidence="2" id="KW-0636">Prenylation</keyword>
<reference evidence="6 7" key="1">
    <citation type="submission" date="2016-09" db="EMBL/GenBank/DDBJ databases">
        <title>The draft genome of Dichanthelium oligosanthes: A C3 panicoid grass species.</title>
        <authorList>
            <person name="Studer A.J."/>
            <person name="Schnable J.C."/>
            <person name="Brutnell T.P."/>
        </authorList>
    </citation>
    <scope>NUCLEOTIDE SEQUENCE [LARGE SCALE GENOMIC DNA]</scope>
    <source>
        <strain evidence="7">cv. Kellogg 1175</strain>
        <tissue evidence="6">Leaf</tissue>
    </source>
</reference>
<feature type="region of interest" description="Disordered" evidence="4">
    <location>
        <begin position="104"/>
        <end position="128"/>
    </location>
</feature>
<evidence type="ECO:0000256" key="1">
    <source>
        <dbReference type="ARBA" id="ARBA00022723"/>
    </source>
</evidence>
<dbReference type="InterPro" id="IPR006121">
    <property type="entry name" value="HMA_dom"/>
</dbReference>
<feature type="compositionally biased region" description="Gly residues" evidence="4">
    <location>
        <begin position="1"/>
        <end position="22"/>
    </location>
</feature>
<feature type="compositionally biased region" description="Basic and acidic residues" evidence="4">
    <location>
        <begin position="226"/>
        <end position="262"/>
    </location>
</feature>
<feature type="domain" description="HMA" evidence="5">
    <location>
        <begin position="35"/>
        <end position="102"/>
    </location>
</feature>
<feature type="compositionally biased region" description="Basic and acidic residues" evidence="4">
    <location>
        <begin position="118"/>
        <end position="128"/>
    </location>
</feature>
<feature type="domain" description="HMA" evidence="5">
    <location>
        <begin position="140"/>
        <end position="203"/>
    </location>
</feature>
<dbReference type="GO" id="GO:0046872">
    <property type="term" value="F:metal ion binding"/>
    <property type="evidence" value="ECO:0007669"/>
    <property type="project" value="UniProtKB-KW"/>
</dbReference>